<dbReference type="SMART" id="SM00867">
    <property type="entry name" value="YceI"/>
    <property type="match status" value="1"/>
</dbReference>
<dbReference type="PANTHER" id="PTHR34406">
    <property type="entry name" value="PROTEIN YCEI"/>
    <property type="match status" value="1"/>
</dbReference>
<name>A0A0W7YXV3_9BURK</name>
<dbReference type="RefSeq" id="WP_054066818.1">
    <property type="nucleotide sequence ID" value="NZ_CAUCIF010000005.1"/>
</dbReference>
<keyword evidence="1" id="KW-0732">Signal</keyword>
<accession>A0A1V0BID3</accession>
<feature type="domain" description="Lipid/polyisoprenoid-binding YceI-like" evidence="2">
    <location>
        <begin position="25"/>
        <end position="185"/>
    </location>
</feature>
<accession>A0A0W7YXV3</accession>
<evidence type="ECO:0000313" key="6">
    <source>
        <dbReference type="Proteomes" id="UP000242792"/>
    </source>
</evidence>
<dbReference type="PANTHER" id="PTHR34406:SF1">
    <property type="entry name" value="PROTEIN YCEI"/>
    <property type="match status" value="1"/>
</dbReference>
<keyword evidence="5" id="KW-1185">Reference proteome</keyword>
<reference evidence="4 5" key="1">
    <citation type="submission" date="2015-12" db="EMBL/GenBank/DDBJ databases">
        <title>Complete genome sequence of a multi-drug resistant strain Acidovorax sp. 12322-1.</title>
        <authorList>
            <person name="Ming D."/>
            <person name="Wang M."/>
            <person name="Hu S."/>
            <person name="Zhou Y."/>
            <person name="Jiang T."/>
        </authorList>
    </citation>
    <scope>NUCLEOTIDE SEQUENCE [LARGE SCALE GENOMIC DNA]</scope>
    <source>
        <strain evidence="4 5">12322-1</strain>
    </source>
</reference>
<evidence type="ECO:0000313" key="5">
    <source>
        <dbReference type="Proteomes" id="UP000053300"/>
    </source>
</evidence>
<dbReference type="InterPro" id="IPR007372">
    <property type="entry name" value="Lipid/polyisoprenoid-bd_YceI"/>
</dbReference>
<feature type="chain" id="PRO_5033244800" evidence="1">
    <location>
        <begin position="25"/>
        <end position="190"/>
    </location>
</feature>
<dbReference type="Pfam" id="PF04264">
    <property type="entry name" value="YceI"/>
    <property type="match status" value="1"/>
</dbReference>
<evidence type="ECO:0000259" key="2">
    <source>
        <dbReference type="SMART" id="SM00867"/>
    </source>
</evidence>
<dbReference type="OrthoDB" id="1247465at2"/>
<dbReference type="AlphaFoldDB" id="A0A0W7YXV3"/>
<dbReference type="EMBL" id="LPXH01000034">
    <property type="protein sequence ID" value="KUF39946.1"/>
    <property type="molecule type" value="Genomic_DNA"/>
</dbReference>
<dbReference type="EMBL" id="CP020121">
    <property type="protein sequence ID" value="AQZ99687.1"/>
    <property type="molecule type" value="Genomic_DNA"/>
</dbReference>
<dbReference type="SUPFAM" id="SSF101874">
    <property type="entry name" value="YceI-like"/>
    <property type="match status" value="1"/>
</dbReference>
<evidence type="ECO:0000313" key="3">
    <source>
        <dbReference type="EMBL" id="AQZ99687.1"/>
    </source>
</evidence>
<gene>
    <name evidence="4" type="ORF">AS359_13485</name>
    <name evidence="3" type="ORF">B5M06_01840</name>
</gene>
<dbReference type="InterPro" id="IPR036761">
    <property type="entry name" value="TTHA0802/YceI-like_sf"/>
</dbReference>
<evidence type="ECO:0000256" key="1">
    <source>
        <dbReference type="SAM" id="SignalP"/>
    </source>
</evidence>
<dbReference type="GeneID" id="83038054"/>
<protein>
    <submittedName>
        <fullName evidence="4">Polyisoprenoid-binding protein</fullName>
    </submittedName>
</protein>
<dbReference type="STRING" id="225992.B5M06_01840"/>
<dbReference type="Proteomes" id="UP000242792">
    <property type="component" value="Chromosome"/>
</dbReference>
<organism evidence="4 5">
    <name type="scientific">Comamonas kerstersii</name>
    <dbReference type="NCBI Taxonomy" id="225992"/>
    <lineage>
        <taxon>Bacteria</taxon>
        <taxon>Pseudomonadati</taxon>
        <taxon>Pseudomonadota</taxon>
        <taxon>Betaproteobacteria</taxon>
        <taxon>Burkholderiales</taxon>
        <taxon>Comamonadaceae</taxon>
        <taxon>Comamonas</taxon>
    </lineage>
</organism>
<sequence length="190" mass="20148">MTFTTTFRTLSFASLALLGTAAMAQQGVLPAQSSIEFTAKQLGVPLKGHFKQFEAQLQFDVAKPETSKIVFTVDTGSATMGSKETDSNLLSADWFNVGQFPKATFDSTAVKALGDGKYQIDGTLTIKGQSQPVSVPVTLTQSGDITTATGSLPLQRLSFKIGDGDWADTSMVANEVNVQFKLALTGIGKL</sequence>
<feature type="signal peptide" evidence="1">
    <location>
        <begin position="1"/>
        <end position="24"/>
    </location>
</feature>
<dbReference type="Proteomes" id="UP000053300">
    <property type="component" value="Unassembled WGS sequence"/>
</dbReference>
<dbReference type="KEGG" id="cke:B5M06_01840"/>
<proteinExistence type="predicted"/>
<reference evidence="3 6" key="2">
    <citation type="submission" date="2017-03" db="EMBL/GenBank/DDBJ databases">
        <title>Rapid Whole Genome Sequencing of Comamonas kerstersii Causing Continuous ambulatory Peritoneal Dialysis-Associated Peritonitis.</title>
        <authorList>
            <person name="Zheng B."/>
        </authorList>
    </citation>
    <scope>NUCLEOTIDE SEQUENCE [LARGE SCALE GENOMIC DNA]</scope>
    <source>
        <strain evidence="3 6">8943</strain>
    </source>
</reference>
<evidence type="ECO:0000313" key="4">
    <source>
        <dbReference type="EMBL" id="KUF39946.1"/>
    </source>
</evidence>
<dbReference type="Gene3D" id="2.40.128.110">
    <property type="entry name" value="Lipid/polyisoprenoid-binding, YceI-like"/>
    <property type="match status" value="1"/>
</dbReference>